<reference evidence="1 2" key="1">
    <citation type="submission" date="2017-02" db="EMBL/GenBank/DDBJ databases">
        <authorList>
            <person name="Peterson S.W."/>
        </authorList>
    </citation>
    <scope>NUCLEOTIDE SEQUENCE [LARGE SCALE GENOMIC DNA]</scope>
    <source>
        <strain evidence="1 2">M1</strain>
    </source>
</reference>
<evidence type="ECO:0000313" key="2">
    <source>
        <dbReference type="Proteomes" id="UP000190285"/>
    </source>
</evidence>
<dbReference type="EMBL" id="FUZT01000018">
    <property type="protein sequence ID" value="SKC89040.1"/>
    <property type="molecule type" value="Genomic_DNA"/>
</dbReference>
<name>A0A1T5MLD4_9FIRM</name>
<dbReference type="AlphaFoldDB" id="A0A1T5MLD4"/>
<sequence>MKDKVLVNHILDKLPANYTMTFTFFGQGGSGSKIKYYVN</sequence>
<accession>A0A1T5MLD4</accession>
<dbReference type="STRING" id="36842.SAMN02194393_04972"/>
<gene>
    <name evidence="1" type="ORF">SAMN02194393_04972</name>
</gene>
<dbReference type="Proteomes" id="UP000190285">
    <property type="component" value="Unassembled WGS sequence"/>
</dbReference>
<organism evidence="1 2">
    <name type="scientific">Maledivibacter halophilus</name>
    <dbReference type="NCBI Taxonomy" id="36842"/>
    <lineage>
        <taxon>Bacteria</taxon>
        <taxon>Bacillati</taxon>
        <taxon>Bacillota</taxon>
        <taxon>Clostridia</taxon>
        <taxon>Peptostreptococcales</taxon>
        <taxon>Caminicellaceae</taxon>
        <taxon>Maledivibacter</taxon>
    </lineage>
</organism>
<evidence type="ECO:0000313" key="1">
    <source>
        <dbReference type="EMBL" id="SKC89040.1"/>
    </source>
</evidence>
<keyword evidence="2" id="KW-1185">Reference proteome</keyword>
<proteinExistence type="predicted"/>
<protein>
    <submittedName>
        <fullName evidence="1">Uncharacterized protein</fullName>
    </submittedName>
</protein>